<dbReference type="KEGG" id="cari:FNU76_00560"/>
<gene>
    <name evidence="2" type="ORF">FNU76_00560</name>
</gene>
<organism evidence="2 3">
    <name type="scientific">Chitinimonas arctica</name>
    <dbReference type="NCBI Taxonomy" id="2594795"/>
    <lineage>
        <taxon>Bacteria</taxon>
        <taxon>Pseudomonadati</taxon>
        <taxon>Pseudomonadota</taxon>
        <taxon>Betaproteobacteria</taxon>
        <taxon>Neisseriales</taxon>
        <taxon>Chitinibacteraceae</taxon>
        <taxon>Chitinimonas</taxon>
    </lineage>
</organism>
<evidence type="ECO:0000313" key="2">
    <source>
        <dbReference type="EMBL" id="QDQ24957.1"/>
    </source>
</evidence>
<proteinExistence type="predicted"/>
<dbReference type="PANTHER" id="PTHR48079:SF6">
    <property type="entry name" value="NAD(P)-BINDING DOMAIN-CONTAINING PROTEIN-RELATED"/>
    <property type="match status" value="1"/>
</dbReference>
<dbReference type="SUPFAM" id="SSF51735">
    <property type="entry name" value="NAD(P)-binding Rossmann-fold domains"/>
    <property type="match status" value="1"/>
</dbReference>
<feature type="domain" description="NAD-dependent epimerase/dehydratase" evidence="1">
    <location>
        <begin position="5"/>
        <end position="206"/>
    </location>
</feature>
<dbReference type="EMBL" id="CP041730">
    <property type="protein sequence ID" value="QDQ24957.1"/>
    <property type="molecule type" value="Genomic_DNA"/>
</dbReference>
<dbReference type="Pfam" id="PF01370">
    <property type="entry name" value="Epimerase"/>
    <property type="match status" value="1"/>
</dbReference>
<dbReference type="Gene3D" id="3.40.50.720">
    <property type="entry name" value="NAD(P)-binding Rossmann-like Domain"/>
    <property type="match status" value="1"/>
</dbReference>
<dbReference type="InterPro" id="IPR051783">
    <property type="entry name" value="NAD(P)-dependent_oxidoreduct"/>
</dbReference>
<keyword evidence="3" id="KW-1185">Reference proteome</keyword>
<sequence length="333" mass="36559">MSMRILVLGGTGFLGRHVIQEALARGYCTTILDRGACEPTLFASHPEIERLRGDRNTDISALAEHVFDGVVDTSGYNAAQMKRTAAVLRRASSGAHWVYISSISAYASFPSGRDYDESAPSQQGEVGYGANKARAEDALMSSWPLTQQTVVRPALIVGPHDPTGRFTYWPLRVARGGEVLAPGEPSSRMQYIDVRDLAAWVLSLCELRHCGIFNAVAPTVSMEQLLKECRRVTGSTAHFHWCDDRILLDAGVQPWIGLPLWLPGADPDFGGFQRASNARAVGAGLRFRPLSETIRETYEWARAEQDLPRKQVSVINAEHEAKILALLRSASTL</sequence>
<accession>A0A516S9Z7</accession>
<dbReference type="Proteomes" id="UP000317550">
    <property type="component" value="Chromosome"/>
</dbReference>
<dbReference type="InterPro" id="IPR036291">
    <property type="entry name" value="NAD(P)-bd_dom_sf"/>
</dbReference>
<dbReference type="GO" id="GO:0004029">
    <property type="term" value="F:aldehyde dehydrogenase (NAD+) activity"/>
    <property type="evidence" value="ECO:0007669"/>
    <property type="project" value="TreeGrafter"/>
</dbReference>
<protein>
    <submittedName>
        <fullName evidence="2">NAD-dependent epimerase/dehydratase family protein</fullName>
    </submittedName>
</protein>
<evidence type="ECO:0000259" key="1">
    <source>
        <dbReference type="Pfam" id="PF01370"/>
    </source>
</evidence>
<reference evidence="3" key="1">
    <citation type="submission" date="2019-07" db="EMBL/GenBank/DDBJ databases">
        <title>Chitinimonas sp. nov., isolated from Ny-Alesund, arctica soil.</title>
        <authorList>
            <person name="Xu Q."/>
            <person name="Peng F."/>
        </authorList>
    </citation>
    <scope>NUCLEOTIDE SEQUENCE [LARGE SCALE GENOMIC DNA]</scope>
    <source>
        <strain evidence="3">R3-44</strain>
    </source>
</reference>
<dbReference type="OrthoDB" id="7941246at2"/>
<name>A0A516S9Z7_9NEIS</name>
<evidence type="ECO:0000313" key="3">
    <source>
        <dbReference type="Proteomes" id="UP000317550"/>
    </source>
</evidence>
<dbReference type="AlphaFoldDB" id="A0A516S9Z7"/>
<dbReference type="PANTHER" id="PTHR48079">
    <property type="entry name" value="PROTEIN YEEZ"/>
    <property type="match status" value="1"/>
</dbReference>
<dbReference type="GO" id="GO:0005737">
    <property type="term" value="C:cytoplasm"/>
    <property type="evidence" value="ECO:0007669"/>
    <property type="project" value="TreeGrafter"/>
</dbReference>
<dbReference type="InterPro" id="IPR001509">
    <property type="entry name" value="Epimerase_deHydtase"/>
</dbReference>
<dbReference type="RefSeq" id="WP_143855882.1">
    <property type="nucleotide sequence ID" value="NZ_CP041730.1"/>
</dbReference>